<comment type="caution">
    <text evidence="2">The sequence shown here is derived from an EMBL/GenBank/DDBJ whole genome shotgun (WGS) entry which is preliminary data.</text>
</comment>
<keyword evidence="3" id="KW-1185">Reference proteome</keyword>
<sequence>MRGGANHFRAEGWNVSNSARALKPKTPPDCRSPLAGDPSFGPRSIRMATIASPASGLLRGARRRESLPCERLECLESASALKSKKSLDCRSPLAGDPSFSPRSISMATIASPASGLLRVRGGANRFRAEGWNVSNRLAPSSPKNHSIVGARLRAIRRSASPIHQNGHPRFARKWAPAGCAAARIASVRKAGMSRIGSPSPPKHHPIVGARLRAIRRSASPIHQNGHHRFARKRAPAGCTAARIASVRKVGISRIG</sequence>
<dbReference type="EMBL" id="JACBYV010000001">
    <property type="protein sequence ID" value="NYH73285.1"/>
    <property type="molecule type" value="Genomic_DNA"/>
</dbReference>
<proteinExistence type="predicted"/>
<name>A0A7Y9XKZ9_9GAMM</name>
<dbReference type="Proteomes" id="UP000578688">
    <property type="component" value="Unassembled WGS sequence"/>
</dbReference>
<dbReference type="AlphaFoldDB" id="A0A7Y9XKZ9"/>
<reference evidence="2 3" key="1">
    <citation type="submission" date="2020-07" db="EMBL/GenBank/DDBJ databases">
        <title>Genomic analyses of the natural microbiome of Caenorhabditis elegans.</title>
        <authorList>
            <person name="Samuel B."/>
        </authorList>
    </citation>
    <scope>NUCLEOTIDE SEQUENCE [LARGE SCALE GENOMIC DNA]</scope>
    <source>
        <strain evidence="2 3">BIGb0408</strain>
    </source>
</reference>
<feature type="region of interest" description="Disordered" evidence="1">
    <location>
        <begin position="18"/>
        <end position="44"/>
    </location>
</feature>
<organism evidence="2 3">
    <name type="scientific">Phytopseudomonas flavescens</name>
    <dbReference type="NCBI Taxonomy" id="29435"/>
    <lineage>
        <taxon>Bacteria</taxon>
        <taxon>Pseudomonadati</taxon>
        <taxon>Pseudomonadota</taxon>
        <taxon>Gammaproteobacteria</taxon>
        <taxon>Pseudomonadales</taxon>
        <taxon>Pseudomonadaceae</taxon>
        <taxon>Phytopseudomonas</taxon>
    </lineage>
</organism>
<protein>
    <submittedName>
        <fullName evidence="2">Uncharacterized protein</fullName>
    </submittedName>
</protein>
<gene>
    <name evidence="2" type="ORF">FHR27_001895</name>
</gene>
<accession>A0A7Y9XKZ9</accession>
<evidence type="ECO:0000313" key="3">
    <source>
        <dbReference type="Proteomes" id="UP000578688"/>
    </source>
</evidence>
<evidence type="ECO:0000313" key="2">
    <source>
        <dbReference type="EMBL" id="NYH73285.1"/>
    </source>
</evidence>
<evidence type="ECO:0000256" key="1">
    <source>
        <dbReference type="SAM" id="MobiDB-lite"/>
    </source>
</evidence>